<sequence length="88" mass="9839">MEYVIVVLAFISIGFIVSLVFYNILQLKVFGGFVMMFIIATAGALLGSYYIPRINTIIEYIRINLSSAILGSIILVILLYLFTPKSLK</sequence>
<evidence type="ECO:0000256" key="1">
    <source>
        <dbReference type="SAM" id="Phobius"/>
    </source>
</evidence>
<accession>A0ABY2TR01</accession>
<feature type="transmembrane region" description="Helical" evidence="1">
    <location>
        <begin position="5"/>
        <end position="24"/>
    </location>
</feature>
<keyword evidence="1" id="KW-0812">Transmembrane</keyword>
<name>A0ABY2TR01_9SPIR</name>
<comment type="caution">
    <text evidence="2">The sequence shown here is derived from an EMBL/GenBank/DDBJ whole genome shotgun (WGS) entry which is preliminary data.</text>
</comment>
<keyword evidence="1" id="KW-1133">Transmembrane helix</keyword>
<dbReference type="RefSeq" id="WP_137998231.1">
    <property type="nucleotide sequence ID" value="NZ_SJDU01000124.1"/>
</dbReference>
<reference evidence="2 3" key="1">
    <citation type="journal article" date="2019" name="Anaerobe">
        <title>Brachyspira catarrhinii sp. nov., an anaerobic intestinal spirochaete isolated from vervet monkeys may have been misidentified as Brachyspira aalborgi in previous studies.</title>
        <authorList>
            <person name="Phillips N.D."/>
            <person name="La T."/>
            <person name="Hampson D.J."/>
        </authorList>
    </citation>
    <scope>NUCLEOTIDE SEQUENCE [LARGE SCALE GENOMIC DNA]</scope>
    <source>
        <strain evidence="2 3">Z12</strain>
    </source>
</reference>
<gene>
    <name evidence="2" type="ORF">EZH24_06000</name>
</gene>
<feature type="transmembrane region" description="Helical" evidence="1">
    <location>
        <begin position="63"/>
        <end position="82"/>
    </location>
</feature>
<protein>
    <recommendedName>
        <fullName evidence="4">GlsB/YeaQ/YmgE family stress response membrane protein</fullName>
    </recommendedName>
</protein>
<evidence type="ECO:0000313" key="3">
    <source>
        <dbReference type="Proteomes" id="UP000310168"/>
    </source>
</evidence>
<dbReference type="EMBL" id="SJDU01000124">
    <property type="protein sequence ID" value="TKZ35298.1"/>
    <property type="molecule type" value="Genomic_DNA"/>
</dbReference>
<feature type="transmembrane region" description="Helical" evidence="1">
    <location>
        <begin position="30"/>
        <end position="51"/>
    </location>
</feature>
<evidence type="ECO:0000313" key="2">
    <source>
        <dbReference type="EMBL" id="TKZ35298.1"/>
    </source>
</evidence>
<keyword evidence="1" id="KW-0472">Membrane</keyword>
<keyword evidence="3" id="KW-1185">Reference proteome</keyword>
<proteinExistence type="predicted"/>
<organism evidence="2 3">
    <name type="scientific">Brachyspira catarrhinii</name>
    <dbReference type="NCBI Taxonomy" id="2528966"/>
    <lineage>
        <taxon>Bacteria</taxon>
        <taxon>Pseudomonadati</taxon>
        <taxon>Spirochaetota</taxon>
        <taxon>Spirochaetia</taxon>
        <taxon>Brachyspirales</taxon>
        <taxon>Brachyspiraceae</taxon>
        <taxon>Brachyspira</taxon>
    </lineage>
</organism>
<dbReference type="Proteomes" id="UP000310168">
    <property type="component" value="Unassembled WGS sequence"/>
</dbReference>
<evidence type="ECO:0008006" key="4">
    <source>
        <dbReference type="Google" id="ProtNLM"/>
    </source>
</evidence>